<dbReference type="PROSITE" id="PS00622">
    <property type="entry name" value="HTH_LUXR_1"/>
    <property type="match status" value="1"/>
</dbReference>
<dbReference type="GO" id="GO:0003677">
    <property type="term" value="F:DNA binding"/>
    <property type="evidence" value="ECO:0007669"/>
    <property type="project" value="UniProtKB-KW"/>
</dbReference>
<dbReference type="InterPro" id="IPR000792">
    <property type="entry name" value="Tscrpt_reg_LuxR_C"/>
</dbReference>
<dbReference type="InterPro" id="IPR011006">
    <property type="entry name" value="CheY-like_superfamily"/>
</dbReference>
<dbReference type="PANTHER" id="PTHR43214:SF24">
    <property type="entry name" value="TRANSCRIPTIONAL REGULATORY PROTEIN NARL-RELATED"/>
    <property type="match status" value="1"/>
</dbReference>
<reference evidence="8 9" key="1">
    <citation type="submission" date="2020-10" db="EMBL/GenBank/DDBJ databases">
        <title>Ca. Dormibacterota MAGs.</title>
        <authorList>
            <person name="Montgomery K."/>
        </authorList>
    </citation>
    <scope>NUCLEOTIDE SEQUENCE [LARGE SCALE GENOMIC DNA]</scope>
    <source>
        <strain evidence="8">SC8811_S16_3</strain>
    </source>
</reference>
<dbReference type="SMART" id="SM00421">
    <property type="entry name" value="HTH_LUXR"/>
    <property type="match status" value="1"/>
</dbReference>
<dbReference type="InterPro" id="IPR058245">
    <property type="entry name" value="NreC/VraR/RcsB-like_REC"/>
</dbReference>
<dbReference type="PROSITE" id="PS50110">
    <property type="entry name" value="RESPONSE_REGULATORY"/>
    <property type="match status" value="1"/>
</dbReference>
<dbReference type="GO" id="GO:0000160">
    <property type="term" value="P:phosphorelay signal transduction system"/>
    <property type="evidence" value="ECO:0007669"/>
    <property type="project" value="InterPro"/>
</dbReference>
<dbReference type="SUPFAM" id="SSF52172">
    <property type="entry name" value="CheY-like"/>
    <property type="match status" value="1"/>
</dbReference>
<dbReference type="Proteomes" id="UP000620075">
    <property type="component" value="Unassembled WGS sequence"/>
</dbReference>
<comment type="caution">
    <text evidence="8">The sequence shown here is derived from an EMBL/GenBank/DDBJ whole genome shotgun (WGS) entry which is preliminary data.</text>
</comment>
<feature type="domain" description="HTH luxR-type" evidence="6">
    <location>
        <begin position="149"/>
        <end position="214"/>
    </location>
</feature>
<accession>A0A934NHZ1</accession>
<evidence type="ECO:0000259" key="7">
    <source>
        <dbReference type="PROSITE" id="PS50110"/>
    </source>
</evidence>
<gene>
    <name evidence="8" type="ORF">JF888_13600</name>
</gene>
<dbReference type="InterPro" id="IPR016032">
    <property type="entry name" value="Sig_transdc_resp-reg_C-effctor"/>
</dbReference>
<protein>
    <submittedName>
        <fullName evidence="8">Response regulator transcription factor</fullName>
    </submittedName>
</protein>
<dbReference type="PROSITE" id="PS50043">
    <property type="entry name" value="HTH_LUXR_2"/>
    <property type="match status" value="1"/>
</dbReference>
<dbReference type="GO" id="GO:0006355">
    <property type="term" value="P:regulation of DNA-templated transcription"/>
    <property type="evidence" value="ECO:0007669"/>
    <property type="project" value="InterPro"/>
</dbReference>
<dbReference type="CDD" id="cd17535">
    <property type="entry name" value="REC_NarL-like"/>
    <property type="match status" value="1"/>
</dbReference>
<dbReference type="AlphaFoldDB" id="A0A934NHZ1"/>
<dbReference type="SUPFAM" id="SSF46894">
    <property type="entry name" value="C-terminal effector domain of the bipartite response regulators"/>
    <property type="match status" value="1"/>
</dbReference>
<evidence type="ECO:0000256" key="1">
    <source>
        <dbReference type="ARBA" id="ARBA00022553"/>
    </source>
</evidence>
<feature type="domain" description="Response regulatory" evidence="7">
    <location>
        <begin position="3"/>
        <end position="121"/>
    </location>
</feature>
<dbReference type="PRINTS" id="PR00038">
    <property type="entry name" value="HTHLUXR"/>
</dbReference>
<keyword evidence="3" id="KW-0238">DNA-binding</keyword>
<proteinExistence type="predicted"/>
<dbReference type="InterPro" id="IPR001789">
    <property type="entry name" value="Sig_transdc_resp-reg_receiver"/>
</dbReference>
<name>A0A934NHZ1_9BACT</name>
<keyword evidence="2" id="KW-0805">Transcription regulation</keyword>
<dbReference type="PANTHER" id="PTHR43214">
    <property type="entry name" value="TWO-COMPONENT RESPONSE REGULATOR"/>
    <property type="match status" value="1"/>
</dbReference>
<keyword evidence="4" id="KW-0804">Transcription</keyword>
<evidence type="ECO:0000256" key="5">
    <source>
        <dbReference type="PROSITE-ProRule" id="PRU00169"/>
    </source>
</evidence>
<evidence type="ECO:0000256" key="4">
    <source>
        <dbReference type="ARBA" id="ARBA00023163"/>
    </source>
</evidence>
<evidence type="ECO:0000259" key="6">
    <source>
        <dbReference type="PROSITE" id="PS50043"/>
    </source>
</evidence>
<sequence>MTRVLLADDQALVRAGFRVLLESAAGIAVAGEAANGEEAVVLAGQTKPDVVLMDIRMPLLDGIEATRRIVANPELAAVRVLILTTFEADEYIFESLRAGASGFVLKDIEPPDLLQAIRVVASGEALLSPTVTRRLISQYAGRPARRRVSGGDLSGLTEREREVLALVGAGKSNDEIASQLFVSPATVKTHIGRVLSKLYARDRAQLVVAAYESGLVVPGDGQ</sequence>
<evidence type="ECO:0000256" key="2">
    <source>
        <dbReference type="ARBA" id="ARBA00023015"/>
    </source>
</evidence>
<evidence type="ECO:0000313" key="8">
    <source>
        <dbReference type="EMBL" id="MBJ7604207.1"/>
    </source>
</evidence>
<dbReference type="InterPro" id="IPR039420">
    <property type="entry name" value="WalR-like"/>
</dbReference>
<dbReference type="Pfam" id="PF00196">
    <property type="entry name" value="GerE"/>
    <property type="match status" value="1"/>
</dbReference>
<dbReference type="Gene3D" id="3.40.50.2300">
    <property type="match status" value="1"/>
</dbReference>
<dbReference type="SMART" id="SM00448">
    <property type="entry name" value="REC"/>
    <property type="match status" value="1"/>
</dbReference>
<evidence type="ECO:0000256" key="3">
    <source>
        <dbReference type="ARBA" id="ARBA00023125"/>
    </source>
</evidence>
<keyword evidence="1 5" id="KW-0597">Phosphoprotein</keyword>
<dbReference type="CDD" id="cd06170">
    <property type="entry name" value="LuxR_C_like"/>
    <property type="match status" value="1"/>
</dbReference>
<dbReference type="EMBL" id="JAEKNQ010000054">
    <property type="protein sequence ID" value="MBJ7604207.1"/>
    <property type="molecule type" value="Genomic_DNA"/>
</dbReference>
<dbReference type="Pfam" id="PF00072">
    <property type="entry name" value="Response_reg"/>
    <property type="match status" value="1"/>
</dbReference>
<organism evidence="8 9">
    <name type="scientific">Candidatus Dormiibacter inghamiae</name>
    <dbReference type="NCBI Taxonomy" id="3127013"/>
    <lineage>
        <taxon>Bacteria</taxon>
        <taxon>Bacillati</taxon>
        <taxon>Candidatus Dormiibacterota</taxon>
        <taxon>Candidatus Dormibacteria</taxon>
        <taxon>Candidatus Dormibacterales</taxon>
        <taxon>Candidatus Dormibacteraceae</taxon>
        <taxon>Candidatus Dormiibacter</taxon>
    </lineage>
</organism>
<feature type="modified residue" description="4-aspartylphosphate" evidence="5">
    <location>
        <position position="54"/>
    </location>
</feature>
<dbReference type="RefSeq" id="WP_338181455.1">
    <property type="nucleotide sequence ID" value="NZ_JAEKNQ010000054.1"/>
</dbReference>
<evidence type="ECO:0000313" key="9">
    <source>
        <dbReference type="Proteomes" id="UP000620075"/>
    </source>
</evidence>